<gene>
    <name evidence="9" type="ORF">SAMN06269250_5552</name>
</gene>
<organism evidence="9 10">
    <name type="scientific">Spirosoma fluviale</name>
    <dbReference type="NCBI Taxonomy" id="1597977"/>
    <lineage>
        <taxon>Bacteria</taxon>
        <taxon>Pseudomonadati</taxon>
        <taxon>Bacteroidota</taxon>
        <taxon>Cytophagia</taxon>
        <taxon>Cytophagales</taxon>
        <taxon>Cytophagaceae</taxon>
        <taxon>Spirosoma</taxon>
    </lineage>
</organism>
<feature type="chain" id="PRO_5012696364" evidence="8">
    <location>
        <begin position="28"/>
        <end position="462"/>
    </location>
</feature>
<dbReference type="SUPFAM" id="SSF56954">
    <property type="entry name" value="Outer membrane efflux proteins (OEP)"/>
    <property type="match status" value="1"/>
</dbReference>
<protein>
    <submittedName>
        <fullName evidence="9">Outer membrane protein TolC</fullName>
    </submittedName>
</protein>
<evidence type="ECO:0000256" key="5">
    <source>
        <dbReference type="ARBA" id="ARBA00022692"/>
    </source>
</evidence>
<evidence type="ECO:0000256" key="3">
    <source>
        <dbReference type="ARBA" id="ARBA00022448"/>
    </source>
</evidence>
<dbReference type="InterPro" id="IPR003423">
    <property type="entry name" value="OMP_efflux"/>
</dbReference>
<evidence type="ECO:0000256" key="7">
    <source>
        <dbReference type="ARBA" id="ARBA00023237"/>
    </source>
</evidence>
<comment type="subcellular location">
    <subcellularLocation>
        <location evidence="1">Cell outer membrane</location>
    </subcellularLocation>
</comment>
<accession>A0A286GMX7</accession>
<dbReference type="RefSeq" id="WP_097130330.1">
    <property type="nucleotide sequence ID" value="NZ_OCNH01000006.1"/>
</dbReference>
<reference evidence="10" key="1">
    <citation type="submission" date="2017-09" db="EMBL/GenBank/DDBJ databases">
        <authorList>
            <person name="Varghese N."/>
            <person name="Submissions S."/>
        </authorList>
    </citation>
    <scope>NUCLEOTIDE SEQUENCE [LARGE SCALE GENOMIC DNA]</scope>
    <source>
        <strain evidence="10">DSM 29961</strain>
    </source>
</reference>
<keyword evidence="6" id="KW-0472">Membrane</keyword>
<dbReference type="GO" id="GO:0015288">
    <property type="term" value="F:porin activity"/>
    <property type="evidence" value="ECO:0007669"/>
    <property type="project" value="TreeGrafter"/>
</dbReference>
<keyword evidence="10" id="KW-1185">Reference proteome</keyword>
<evidence type="ECO:0000256" key="2">
    <source>
        <dbReference type="ARBA" id="ARBA00007613"/>
    </source>
</evidence>
<dbReference type="Gene3D" id="1.20.1600.10">
    <property type="entry name" value="Outer membrane efflux proteins (OEP)"/>
    <property type="match status" value="1"/>
</dbReference>
<dbReference type="OrthoDB" id="654853at2"/>
<evidence type="ECO:0000256" key="1">
    <source>
        <dbReference type="ARBA" id="ARBA00004442"/>
    </source>
</evidence>
<keyword evidence="8" id="KW-0732">Signal</keyword>
<proteinExistence type="inferred from homology"/>
<dbReference type="GO" id="GO:0015562">
    <property type="term" value="F:efflux transmembrane transporter activity"/>
    <property type="evidence" value="ECO:0007669"/>
    <property type="project" value="InterPro"/>
</dbReference>
<dbReference type="Pfam" id="PF02321">
    <property type="entry name" value="OEP"/>
    <property type="match status" value="2"/>
</dbReference>
<evidence type="ECO:0000313" key="10">
    <source>
        <dbReference type="Proteomes" id="UP000219452"/>
    </source>
</evidence>
<evidence type="ECO:0000256" key="4">
    <source>
        <dbReference type="ARBA" id="ARBA00022452"/>
    </source>
</evidence>
<evidence type="ECO:0000256" key="6">
    <source>
        <dbReference type="ARBA" id="ARBA00023136"/>
    </source>
</evidence>
<dbReference type="Proteomes" id="UP000219452">
    <property type="component" value="Unassembled WGS sequence"/>
</dbReference>
<comment type="similarity">
    <text evidence="2">Belongs to the outer membrane factor (OMF) (TC 1.B.17) family.</text>
</comment>
<evidence type="ECO:0000256" key="8">
    <source>
        <dbReference type="SAM" id="SignalP"/>
    </source>
</evidence>
<keyword evidence="7" id="KW-0998">Cell outer membrane</keyword>
<dbReference type="InterPro" id="IPR051906">
    <property type="entry name" value="TolC-like"/>
</dbReference>
<dbReference type="PANTHER" id="PTHR30026">
    <property type="entry name" value="OUTER MEMBRANE PROTEIN TOLC"/>
    <property type="match status" value="1"/>
</dbReference>
<dbReference type="PANTHER" id="PTHR30026:SF20">
    <property type="entry name" value="OUTER MEMBRANE PROTEIN TOLC"/>
    <property type="match status" value="1"/>
</dbReference>
<dbReference type="GO" id="GO:1990281">
    <property type="term" value="C:efflux pump complex"/>
    <property type="evidence" value="ECO:0007669"/>
    <property type="project" value="TreeGrafter"/>
</dbReference>
<dbReference type="EMBL" id="OCNH01000006">
    <property type="protein sequence ID" value="SOD96893.1"/>
    <property type="molecule type" value="Genomic_DNA"/>
</dbReference>
<sequence length="462" mass="51093">MTFHRTKWFRYAGWLACSLSLWGGLQAQPLTIEAAVDQSLRQFPTLTAQRSAIEALRANVAVLQANRLPNLRLHSQTNIGTANGLSGSYFSLGLIVPTSGARRAENSGSLATGNIALATADWEFYNFGRFRAEDQLLRADVAVGEAQFDREQFSLRQSVVGAYLDVFWTQQTLRLEGQNLARVDTVRRIIGNLVRNGIKPGLDSSLANVAFSRAKLAYQRVEADYQQARVLLGTLTGQSVATLQIDTTFRADPLLTSIPPVQSTLNHPLLRVAERLVSRQTVEIDLIRKTALPRLSVLAATWARGTSLGVDNEFGSLGSGLGYSRTNYLLGVAATVNLPDFKRAGARVRQQQFRIEQARSQLAAQQIDLQNTLLGADAQLVVVGQQLAELPNALRAARDAYAQRLSLYNNGVETILNLTDALNLLIAVEREVVQTRTEAVRLRFQYAQATNNFEDFYTLFRR</sequence>
<name>A0A286GMX7_9BACT</name>
<keyword evidence="5" id="KW-0812">Transmembrane</keyword>
<keyword evidence="4" id="KW-1134">Transmembrane beta strand</keyword>
<keyword evidence="3" id="KW-0813">Transport</keyword>
<evidence type="ECO:0000313" key="9">
    <source>
        <dbReference type="EMBL" id="SOD96893.1"/>
    </source>
</evidence>
<feature type="signal peptide" evidence="8">
    <location>
        <begin position="1"/>
        <end position="27"/>
    </location>
</feature>
<dbReference type="AlphaFoldDB" id="A0A286GMX7"/>
<dbReference type="GO" id="GO:0009279">
    <property type="term" value="C:cell outer membrane"/>
    <property type="evidence" value="ECO:0007669"/>
    <property type="project" value="UniProtKB-SubCell"/>
</dbReference>